<name>A0A1I8FMZ4_9PLAT</name>
<keyword evidence="2" id="KW-1185">Reference proteome</keyword>
<proteinExistence type="predicted"/>
<dbReference type="Proteomes" id="UP000095280">
    <property type="component" value="Unplaced"/>
</dbReference>
<sequence length="345" mass="37164">FRSSVLPPLPAPSAQLAASLAQRLDRPASAPEAAGHRDSVPPERQLAEARALVNSIDGWSVCGCLSVNMKQRTQWVFTSGVYSQLASPGAAQRRRRAVFVNCGHAERHAVVTTLSAECARPVLDALLGGAAGIQRPGRPRASPNCRSSWPRIPLRLARTAVVSPESVAAGRAASEATGRPAGPRRLWRPRRRGCGRHWLTSRARKTAKGEARRATGAHCGGGGLTNAGKTSLVSLLARKSSLLPEDRLFRHPCTAATTACRLPCGLPCLLVDTIGFLSDHAPPAWWPPFRCTLRRLAGRRPAAPPIRTGRNGAGQFRTRWTNSDCPRSLRNGMLTVYNKCDLLLD</sequence>
<dbReference type="PANTHER" id="PTHR10229:SF0">
    <property type="entry name" value="GTP-BINDING PROTEIN 6-RELATED"/>
    <property type="match status" value="1"/>
</dbReference>
<evidence type="ECO:0000313" key="3">
    <source>
        <dbReference type="WBParaSite" id="maker-unitig_40912-snap-gene-0.1-mRNA-1"/>
    </source>
</evidence>
<evidence type="ECO:0000256" key="1">
    <source>
        <dbReference type="SAM" id="MobiDB-lite"/>
    </source>
</evidence>
<dbReference type="GO" id="GO:0043022">
    <property type="term" value="F:ribosome binding"/>
    <property type="evidence" value="ECO:0007669"/>
    <property type="project" value="TreeGrafter"/>
</dbReference>
<dbReference type="InterPro" id="IPR016496">
    <property type="entry name" value="GTPase_HflX"/>
</dbReference>
<feature type="region of interest" description="Disordered" evidence="1">
    <location>
        <begin position="168"/>
        <end position="187"/>
    </location>
</feature>
<dbReference type="AlphaFoldDB" id="A0A1I8FMZ4"/>
<dbReference type="GO" id="GO:0005525">
    <property type="term" value="F:GTP binding"/>
    <property type="evidence" value="ECO:0007669"/>
    <property type="project" value="InterPro"/>
</dbReference>
<dbReference type="PANTHER" id="PTHR10229">
    <property type="entry name" value="GTP-BINDING PROTEIN HFLX"/>
    <property type="match status" value="1"/>
</dbReference>
<dbReference type="WBParaSite" id="maker-unitig_40912-snap-gene-0.1-mRNA-1">
    <property type="protein sequence ID" value="maker-unitig_40912-snap-gene-0.1-mRNA-1"/>
    <property type="gene ID" value="maker-unitig_40912-snap-gene-0.1"/>
</dbReference>
<evidence type="ECO:0000313" key="2">
    <source>
        <dbReference type="Proteomes" id="UP000095280"/>
    </source>
</evidence>
<dbReference type="GO" id="GO:0005737">
    <property type="term" value="C:cytoplasm"/>
    <property type="evidence" value="ECO:0007669"/>
    <property type="project" value="TreeGrafter"/>
</dbReference>
<protein>
    <submittedName>
        <fullName evidence="3">G domain-containing protein</fullName>
    </submittedName>
</protein>
<accession>A0A1I8FMZ4</accession>
<organism evidence="2 3">
    <name type="scientific">Macrostomum lignano</name>
    <dbReference type="NCBI Taxonomy" id="282301"/>
    <lineage>
        <taxon>Eukaryota</taxon>
        <taxon>Metazoa</taxon>
        <taxon>Spiralia</taxon>
        <taxon>Lophotrochozoa</taxon>
        <taxon>Platyhelminthes</taxon>
        <taxon>Rhabditophora</taxon>
        <taxon>Macrostomorpha</taxon>
        <taxon>Macrostomida</taxon>
        <taxon>Macrostomidae</taxon>
        <taxon>Macrostomum</taxon>
    </lineage>
</organism>
<reference evidence="3" key="1">
    <citation type="submission" date="2016-11" db="UniProtKB">
        <authorList>
            <consortium name="WormBaseParasite"/>
        </authorList>
    </citation>
    <scope>IDENTIFICATION</scope>
</reference>